<evidence type="ECO:0000256" key="13">
    <source>
        <dbReference type="HAMAP-Rule" id="MF_00130"/>
    </source>
</evidence>
<protein>
    <recommendedName>
        <fullName evidence="12 13">Holliday junction resolvase RecU</fullName>
        <ecNumber evidence="13">3.1.21.10</ecNumber>
    </recommendedName>
    <alternativeName>
        <fullName evidence="13">Recombination protein U homolog</fullName>
    </alternativeName>
</protein>
<evidence type="ECO:0000256" key="5">
    <source>
        <dbReference type="ARBA" id="ARBA00022759"/>
    </source>
</evidence>
<dbReference type="GO" id="GO:0006310">
    <property type="term" value="P:DNA recombination"/>
    <property type="evidence" value="ECO:0007669"/>
    <property type="project" value="UniProtKB-UniRule"/>
</dbReference>
<comment type="function">
    <text evidence="13">Endonuclease that resolves Holliday junction intermediates in genetic recombination. Cleaves mobile four-strand junctions by introducing symmetrical nicks in paired strands. Promotes annealing of linear ssDNA with homologous dsDNA. Required for DNA repair, homologous recombination and chromosome segregation.</text>
</comment>
<keyword evidence="9 13" id="KW-0233">DNA recombination</keyword>
<keyword evidence="3 13" id="KW-0540">Nuclease</keyword>
<dbReference type="GO" id="GO:0003676">
    <property type="term" value="F:nucleic acid binding"/>
    <property type="evidence" value="ECO:0007669"/>
    <property type="project" value="InterPro"/>
</dbReference>
<dbReference type="Pfam" id="PF03838">
    <property type="entry name" value="RecU"/>
    <property type="match status" value="1"/>
</dbReference>
<evidence type="ECO:0000256" key="8">
    <source>
        <dbReference type="ARBA" id="ARBA00022842"/>
    </source>
</evidence>
<dbReference type="GO" id="GO:0006281">
    <property type="term" value="P:DNA repair"/>
    <property type="evidence" value="ECO:0007669"/>
    <property type="project" value="UniProtKB-UniRule"/>
</dbReference>
<dbReference type="GO" id="GO:0008821">
    <property type="term" value="F:crossover junction DNA endonuclease activity"/>
    <property type="evidence" value="ECO:0007669"/>
    <property type="project" value="UniProtKB-EC"/>
</dbReference>
<evidence type="ECO:0000256" key="10">
    <source>
        <dbReference type="ARBA" id="ARBA00023204"/>
    </source>
</evidence>
<keyword evidence="2 13" id="KW-0963">Cytoplasm</keyword>
<dbReference type="OrthoDB" id="9783592at2"/>
<dbReference type="HAMAP" id="MF_00130">
    <property type="entry name" value="RecU"/>
    <property type="match status" value="1"/>
</dbReference>
<evidence type="ECO:0000256" key="4">
    <source>
        <dbReference type="ARBA" id="ARBA00022723"/>
    </source>
</evidence>
<dbReference type="EC" id="3.1.21.10" evidence="13"/>
<keyword evidence="7 13" id="KW-0378">Hydrolase</keyword>
<dbReference type="SUPFAM" id="SSF52980">
    <property type="entry name" value="Restriction endonuclease-like"/>
    <property type="match status" value="1"/>
</dbReference>
<evidence type="ECO:0000313" key="15">
    <source>
        <dbReference type="Proteomes" id="UP000245288"/>
    </source>
</evidence>
<dbReference type="Gene3D" id="3.40.1350.10">
    <property type="match status" value="1"/>
</dbReference>
<comment type="caution">
    <text evidence="14">The sequence shown here is derived from an EMBL/GenBank/DDBJ whole genome shotgun (WGS) entry which is preliminary data.</text>
</comment>
<accession>A0A2V1JX66</accession>
<dbReference type="PIRSF" id="PIRSF037785">
    <property type="entry name" value="RecU"/>
    <property type="match status" value="1"/>
</dbReference>
<keyword evidence="4 13" id="KW-0479">Metal-binding</keyword>
<evidence type="ECO:0000313" key="14">
    <source>
        <dbReference type="EMBL" id="PWE87801.1"/>
    </source>
</evidence>
<sequence>MPTWNSRGLRGSTLEEFINRTNECYRENHLALIQKVPTPITPIKIDQQNRHITLAYFDQKSTVDYIGAVQGIPVCFDAKECQTDTFPLQNIHQHQVDFMQEFERQGGIAFFLIFYSHRDQFYYLTFRQLEKFWIRMEEGGRKSFRLDELEECYFFTGHNGLLVPYLDALQTDLNLRD</sequence>
<evidence type="ECO:0000256" key="7">
    <source>
        <dbReference type="ARBA" id="ARBA00022801"/>
    </source>
</evidence>
<comment type="subcellular location">
    <subcellularLocation>
        <location evidence="1 13">Cytoplasm</location>
    </subcellularLocation>
</comment>
<dbReference type="InterPro" id="IPR004612">
    <property type="entry name" value="Resolv_RecU"/>
</dbReference>
<feature type="binding site" evidence="13">
    <location>
        <position position="62"/>
    </location>
    <ligand>
        <name>Mg(2+)</name>
        <dbReference type="ChEBI" id="CHEBI:18420"/>
    </ligand>
</feature>
<dbReference type="Proteomes" id="UP000245288">
    <property type="component" value="Unassembled WGS sequence"/>
</dbReference>
<feature type="binding site" evidence="13">
    <location>
        <position position="64"/>
    </location>
    <ligand>
        <name>Mg(2+)</name>
        <dbReference type="ChEBI" id="CHEBI:18420"/>
    </ligand>
</feature>
<dbReference type="EMBL" id="JRFU01000014">
    <property type="protein sequence ID" value="PWE87801.1"/>
    <property type="molecule type" value="Genomic_DNA"/>
</dbReference>
<dbReference type="GO" id="GO:0000287">
    <property type="term" value="F:magnesium ion binding"/>
    <property type="evidence" value="ECO:0007669"/>
    <property type="project" value="UniProtKB-UniRule"/>
</dbReference>
<reference evidence="14 15" key="1">
    <citation type="submission" date="2014-09" db="EMBL/GenBank/DDBJ databases">
        <title>Butyrate-producing bacteria isolated from human gut.</title>
        <authorList>
            <person name="Zhang Q."/>
            <person name="Zhao L."/>
        </authorList>
    </citation>
    <scope>NUCLEOTIDE SEQUENCE [LARGE SCALE GENOMIC DNA]</scope>
    <source>
        <strain evidence="14 15">21</strain>
    </source>
</reference>
<dbReference type="InterPro" id="IPR011856">
    <property type="entry name" value="tRNA_endonuc-like_dom_sf"/>
</dbReference>
<dbReference type="AlphaFoldDB" id="A0A2V1JX66"/>
<comment type="similarity">
    <text evidence="11 13">Belongs to the RecU family.</text>
</comment>
<evidence type="ECO:0000256" key="1">
    <source>
        <dbReference type="ARBA" id="ARBA00004496"/>
    </source>
</evidence>
<dbReference type="CDD" id="cd22354">
    <property type="entry name" value="RecU-like"/>
    <property type="match status" value="1"/>
</dbReference>
<evidence type="ECO:0000256" key="2">
    <source>
        <dbReference type="ARBA" id="ARBA00022490"/>
    </source>
</evidence>
<evidence type="ECO:0000256" key="3">
    <source>
        <dbReference type="ARBA" id="ARBA00022722"/>
    </source>
</evidence>
<feature type="binding site" evidence="13">
    <location>
        <position position="95"/>
    </location>
    <ligand>
        <name>Mg(2+)</name>
        <dbReference type="ChEBI" id="CHEBI:18420"/>
    </ligand>
</feature>
<keyword evidence="5 13" id="KW-0255">Endonuclease</keyword>
<name>A0A2V1JX66_EUBRA</name>
<evidence type="ECO:0000256" key="11">
    <source>
        <dbReference type="ARBA" id="ARBA00023447"/>
    </source>
</evidence>
<feature type="site" description="Transition state stabilizer" evidence="13">
    <location>
        <position position="79"/>
    </location>
</feature>
<organism evidence="14 15">
    <name type="scientific">Eubacterium ramulus</name>
    <dbReference type="NCBI Taxonomy" id="39490"/>
    <lineage>
        <taxon>Bacteria</taxon>
        <taxon>Bacillati</taxon>
        <taxon>Bacillota</taxon>
        <taxon>Clostridia</taxon>
        <taxon>Eubacteriales</taxon>
        <taxon>Eubacteriaceae</taxon>
        <taxon>Eubacterium</taxon>
    </lineage>
</organism>
<dbReference type="RefSeq" id="WP_109214599.1">
    <property type="nucleotide sequence ID" value="NZ_CABMEW010000004.1"/>
</dbReference>
<gene>
    <name evidence="13" type="primary">recU</name>
    <name evidence="14" type="ORF">LG34_01830</name>
</gene>
<keyword evidence="15" id="KW-1185">Reference proteome</keyword>
<dbReference type="GO" id="GO:0005737">
    <property type="term" value="C:cytoplasm"/>
    <property type="evidence" value="ECO:0007669"/>
    <property type="project" value="UniProtKB-SubCell"/>
</dbReference>
<comment type="cofactor">
    <cofactor evidence="13">
        <name>Mg(2+)</name>
        <dbReference type="ChEBI" id="CHEBI:18420"/>
    </cofactor>
    <text evidence="13">Binds 1 Mg(2+) ion per subunit.</text>
</comment>
<evidence type="ECO:0000256" key="6">
    <source>
        <dbReference type="ARBA" id="ARBA00022763"/>
    </source>
</evidence>
<comment type="catalytic activity">
    <reaction evidence="13">
        <text>Endonucleolytic cleavage at a junction such as a reciprocal single-stranded crossover between two homologous DNA duplexes (Holliday junction).</text>
        <dbReference type="EC" id="3.1.21.10"/>
    </reaction>
</comment>
<dbReference type="InterPro" id="IPR011335">
    <property type="entry name" value="Restrct_endonuc-II-like"/>
</dbReference>
<keyword evidence="10 13" id="KW-0234">DNA repair</keyword>
<evidence type="ECO:0000256" key="9">
    <source>
        <dbReference type="ARBA" id="ARBA00023172"/>
    </source>
</evidence>
<keyword evidence="8 13" id="KW-0460">Magnesium</keyword>
<proteinExistence type="inferred from homology"/>
<evidence type="ECO:0000256" key="12">
    <source>
        <dbReference type="ARBA" id="ARBA00029523"/>
    </source>
</evidence>
<keyword evidence="6 13" id="KW-0227">DNA damage</keyword>
<feature type="binding site" evidence="13">
    <location>
        <position position="77"/>
    </location>
    <ligand>
        <name>Mg(2+)</name>
        <dbReference type="ChEBI" id="CHEBI:18420"/>
    </ligand>
</feature>
<dbReference type="GO" id="GO:0007059">
    <property type="term" value="P:chromosome segregation"/>
    <property type="evidence" value="ECO:0007669"/>
    <property type="project" value="UniProtKB-UniRule"/>
</dbReference>